<comment type="caution">
    <text evidence="1">The sequence shown here is derived from an EMBL/GenBank/DDBJ whole genome shotgun (WGS) entry which is preliminary data.</text>
</comment>
<name>A0AA45WMX8_9BACL</name>
<proteinExistence type="predicted"/>
<accession>A0AA45WMX8</accession>
<protein>
    <submittedName>
        <fullName evidence="1">Uncharacterized protein</fullName>
    </submittedName>
</protein>
<dbReference type="RefSeq" id="WP_284724155.1">
    <property type="nucleotide sequence ID" value="NZ_FXTU01000002.1"/>
</dbReference>
<sequence>MRNPFYIGLVTFEEDFLGLSDYIEKFISTIRTEEQKKILIYIALCYHFEQKSLPANLFAILLNKAGTDKVSEWDKIDLKKHFNFNLELLLIKEKYGKFTHWWPRHYLYAEELLR</sequence>
<dbReference type="EMBL" id="FXTU01000002">
    <property type="protein sequence ID" value="SMP15454.1"/>
    <property type="molecule type" value="Genomic_DNA"/>
</dbReference>
<reference evidence="1" key="1">
    <citation type="submission" date="2017-05" db="EMBL/GenBank/DDBJ databases">
        <authorList>
            <person name="Varghese N."/>
            <person name="Submissions S."/>
        </authorList>
    </citation>
    <scope>NUCLEOTIDE SEQUENCE</scope>
    <source>
        <strain evidence="1">DSM 45262</strain>
    </source>
</reference>
<dbReference type="Proteomes" id="UP001157946">
    <property type="component" value="Unassembled WGS sequence"/>
</dbReference>
<evidence type="ECO:0000313" key="1">
    <source>
        <dbReference type="EMBL" id="SMP15454.1"/>
    </source>
</evidence>
<evidence type="ECO:0000313" key="2">
    <source>
        <dbReference type="Proteomes" id="UP001157946"/>
    </source>
</evidence>
<organism evidence="1 2">
    <name type="scientific">Laceyella tengchongensis</name>
    <dbReference type="NCBI Taxonomy" id="574699"/>
    <lineage>
        <taxon>Bacteria</taxon>
        <taxon>Bacillati</taxon>
        <taxon>Bacillota</taxon>
        <taxon>Bacilli</taxon>
        <taxon>Bacillales</taxon>
        <taxon>Thermoactinomycetaceae</taxon>
        <taxon>Laceyella</taxon>
    </lineage>
</organism>
<keyword evidence="2" id="KW-1185">Reference proteome</keyword>
<dbReference type="AlphaFoldDB" id="A0AA45WMX8"/>
<gene>
    <name evidence="1" type="ORF">SAMN06265361_102699</name>
</gene>